<dbReference type="HOGENOM" id="CLU_028048_2_1_1"/>
<protein>
    <submittedName>
        <fullName evidence="2">Uncharacterized protein</fullName>
    </submittedName>
</protein>
<dbReference type="Proteomes" id="UP000054538">
    <property type="component" value="Unassembled WGS sequence"/>
</dbReference>
<evidence type="ECO:0000313" key="3">
    <source>
        <dbReference type="Proteomes" id="UP000054538"/>
    </source>
</evidence>
<sequence length="380" mass="41821">MLAHDEEIFSDPEDGSGSDDPQSDGTESGNDFEEMRRVLVVPGPTAAVIELWKRIPTIEDQIILEVRKYTIFYHFGLLDSLFLPSPKPNVNIRGPLHFKSPEGRVDGAKAELYEIIPESLHSTMEEYKQFDSVFCTAINAERSNILRVIKDCTLILFTDFQLDPRLFIDGEANRKDAPALLHLLRVDSSKASYDHIAPILFLDPTAMNPEDFLKSPILMNGKSSLGDRGWQGRPSARGQHVGALSITEGLIAGAAILVSSEGRNTKIPYQQDFEFHVELLYKRNMWAIGVMNHYNHEVFGLNSTPAASTTPPSAPPTATVAWEDNFLDKLENPRSSSPPVPNITISTMVVTTASPPGSPLIAAPTMTSTQSSTSIIESTT</sequence>
<dbReference type="OrthoDB" id="2691745at2759"/>
<accession>A0A0D0CYF2</accession>
<dbReference type="EMBL" id="KN827588">
    <property type="protein sequence ID" value="KIK76256.1"/>
    <property type="molecule type" value="Genomic_DNA"/>
</dbReference>
<evidence type="ECO:0000313" key="2">
    <source>
        <dbReference type="EMBL" id="KIK76256.1"/>
    </source>
</evidence>
<feature type="region of interest" description="Disordered" evidence="1">
    <location>
        <begin position="1"/>
        <end position="31"/>
    </location>
</feature>
<feature type="compositionally biased region" description="Acidic residues" evidence="1">
    <location>
        <begin position="8"/>
        <end position="17"/>
    </location>
</feature>
<dbReference type="AlphaFoldDB" id="A0A0D0CYF2"/>
<organism evidence="2 3">
    <name type="scientific">Paxillus rubicundulus Ve08.2h10</name>
    <dbReference type="NCBI Taxonomy" id="930991"/>
    <lineage>
        <taxon>Eukaryota</taxon>
        <taxon>Fungi</taxon>
        <taxon>Dikarya</taxon>
        <taxon>Basidiomycota</taxon>
        <taxon>Agaricomycotina</taxon>
        <taxon>Agaricomycetes</taxon>
        <taxon>Agaricomycetidae</taxon>
        <taxon>Boletales</taxon>
        <taxon>Paxilineae</taxon>
        <taxon>Paxillaceae</taxon>
        <taxon>Paxillus</taxon>
    </lineage>
</organism>
<reference evidence="3" key="2">
    <citation type="submission" date="2015-01" db="EMBL/GenBank/DDBJ databases">
        <title>Evolutionary Origins and Diversification of the Mycorrhizal Mutualists.</title>
        <authorList>
            <consortium name="DOE Joint Genome Institute"/>
            <consortium name="Mycorrhizal Genomics Consortium"/>
            <person name="Kohler A."/>
            <person name="Kuo A."/>
            <person name="Nagy L.G."/>
            <person name="Floudas D."/>
            <person name="Copeland A."/>
            <person name="Barry K.W."/>
            <person name="Cichocki N."/>
            <person name="Veneault-Fourrey C."/>
            <person name="LaButti K."/>
            <person name="Lindquist E.A."/>
            <person name="Lipzen A."/>
            <person name="Lundell T."/>
            <person name="Morin E."/>
            <person name="Murat C."/>
            <person name="Riley R."/>
            <person name="Ohm R."/>
            <person name="Sun H."/>
            <person name="Tunlid A."/>
            <person name="Henrissat B."/>
            <person name="Grigoriev I.V."/>
            <person name="Hibbett D.S."/>
            <person name="Martin F."/>
        </authorList>
    </citation>
    <scope>NUCLEOTIDE SEQUENCE [LARGE SCALE GENOMIC DNA]</scope>
    <source>
        <strain evidence="3">Ve08.2h10</strain>
    </source>
</reference>
<feature type="region of interest" description="Disordered" evidence="1">
    <location>
        <begin position="361"/>
        <end position="380"/>
    </location>
</feature>
<name>A0A0D0CYF2_9AGAM</name>
<keyword evidence="3" id="KW-1185">Reference proteome</keyword>
<gene>
    <name evidence="2" type="ORF">PAXRUDRAFT_36931</name>
</gene>
<evidence type="ECO:0000256" key="1">
    <source>
        <dbReference type="SAM" id="MobiDB-lite"/>
    </source>
</evidence>
<reference evidence="2 3" key="1">
    <citation type="submission" date="2014-04" db="EMBL/GenBank/DDBJ databases">
        <authorList>
            <consortium name="DOE Joint Genome Institute"/>
            <person name="Kuo A."/>
            <person name="Kohler A."/>
            <person name="Jargeat P."/>
            <person name="Nagy L.G."/>
            <person name="Floudas D."/>
            <person name="Copeland A."/>
            <person name="Barry K.W."/>
            <person name="Cichocki N."/>
            <person name="Veneault-Fourrey C."/>
            <person name="LaButti K."/>
            <person name="Lindquist E.A."/>
            <person name="Lipzen A."/>
            <person name="Lundell T."/>
            <person name="Morin E."/>
            <person name="Murat C."/>
            <person name="Sun H."/>
            <person name="Tunlid A."/>
            <person name="Henrissat B."/>
            <person name="Grigoriev I.V."/>
            <person name="Hibbett D.S."/>
            <person name="Martin F."/>
            <person name="Nordberg H.P."/>
            <person name="Cantor M.N."/>
            <person name="Hua S.X."/>
        </authorList>
    </citation>
    <scope>NUCLEOTIDE SEQUENCE [LARGE SCALE GENOMIC DNA]</scope>
    <source>
        <strain evidence="2 3">Ve08.2h10</strain>
    </source>
</reference>
<feature type="compositionally biased region" description="Low complexity" evidence="1">
    <location>
        <begin position="367"/>
        <end position="380"/>
    </location>
</feature>
<proteinExistence type="predicted"/>
<dbReference type="InParanoid" id="A0A0D0CYF2"/>